<gene>
    <name evidence="2" type="ORF">KQX54_003402</name>
</gene>
<feature type="signal peptide" evidence="1">
    <location>
        <begin position="1"/>
        <end position="18"/>
    </location>
</feature>
<feature type="chain" id="PRO_5043350160" description="Peptidase S1 domain-containing protein" evidence="1">
    <location>
        <begin position="19"/>
        <end position="237"/>
    </location>
</feature>
<dbReference type="EMBL" id="JAHXZJ010001492">
    <property type="protein sequence ID" value="KAH0551953.1"/>
    <property type="molecule type" value="Genomic_DNA"/>
</dbReference>
<dbReference type="AlphaFoldDB" id="A0AAV7IG36"/>
<evidence type="ECO:0008006" key="4">
    <source>
        <dbReference type="Google" id="ProtNLM"/>
    </source>
</evidence>
<accession>A0AAV7IG36</accession>
<keyword evidence="1" id="KW-0732">Signal</keyword>
<dbReference type="Proteomes" id="UP000826195">
    <property type="component" value="Unassembled WGS sequence"/>
</dbReference>
<sequence length="237" mass="26670">MIVLTILILVLQLSTIFGSQSTIQRPDERTFKGWALEVRMNRNIARCDGLFIGPRVFLTSSLFVQEVSKEYSLFVVKIGKKSWRSQRDIPVSGKYFDLGLKDRLDTTDRKFAVLKTDEPVIPSLEVNKDSFVKIAEDISEVNLGKCSMLVANESDAYFQNCNVKNVDGLRNSKDEIECSISSLDQIIQATSLFCALKNDLDKKVLVGFNTFEFTPYSDLAVNYKKFANLAGLKVAVI</sequence>
<evidence type="ECO:0000313" key="2">
    <source>
        <dbReference type="EMBL" id="KAH0551953.1"/>
    </source>
</evidence>
<comment type="caution">
    <text evidence="2">The sequence shown here is derived from an EMBL/GenBank/DDBJ whole genome shotgun (WGS) entry which is preliminary data.</text>
</comment>
<evidence type="ECO:0000256" key="1">
    <source>
        <dbReference type="SAM" id="SignalP"/>
    </source>
</evidence>
<reference evidence="2 3" key="1">
    <citation type="journal article" date="2021" name="J. Hered.">
        <title>A chromosome-level genome assembly of the parasitoid wasp, Cotesia glomerata (Hymenoptera: Braconidae).</title>
        <authorList>
            <person name="Pinto B.J."/>
            <person name="Weis J.J."/>
            <person name="Gamble T."/>
            <person name="Ode P.J."/>
            <person name="Paul R."/>
            <person name="Zaspel J.M."/>
        </authorList>
    </citation>
    <scope>NUCLEOTIDE SEQUENCE [LARGE SCALE GENOMIC DNA]</scope>
    <source>
        <strain evidence="2">CgM1</strain>
    </source>
</reference>
<evidence type="ECO:0000313" key="3">
    <source>
        <dbReference type="Proteomes" id="UP000826195"/>
    </source>
</evidence>
<protein>
    <recommendedName>
        <fullName evidence="4">Peptidase S1 domain-containing protein</fullName>
    </recommendedName>
</protein>
<proteinExistence type="predicted"/>
<name>A0AAV7IG36_COTGL</name>
<organism evidence="2 3">
    <name type="scientific">Cotesia glomerata</name>
    <name type="common">Lepidopteran parasitic wasp</name>
    <name type="synonym">Apanteles glomeratus</name>
    <dbReference type="NCBI Taxonomy" id="32391"/>
    <lineage>
        <taxon>Eukaryota</taxon>
        <taxon>Metazoa</taxon>
        <taxon>Ecdysozoa</taxon>
        <taxon>Arthropoda</taxon>
        <taxon>Hexapoda</taxon>
        <taxon>Insecta</taxon>
        <taxon>Pterygota</taxon>
        <taxon>Neoptera</taxon>
        <taxon>Endopterygota</taxon>
        <taxon>Hymenoptera</taxon>
        <taxon>Apocrita</taxon>
        <taxon>Ichneumonoidea</taxon>
        <taxon>Braconidae</taxon>
        <taxon>Microgastrinae</taxon>
        <taxon>Cotesia</taxon>
    </lineage>
</organism>
<keyword evidence="3" id="KW-1185">Reference proteome</keyword>